<comment type="function">
    <text evidence="5">Assembles a suppression complex (suppresome) by tethering SIRT1 and MDM2 to regulate composite modifications of p53/TP53. Confers both deacetylation-mediated functional inactivation, by SIRT1, and ubiquitination-dependent degradation, by MDM2, of p53/TP53, promoting a proliferative and cell survival behaviors. May play a role in the regulation of spermatogenesis.</text>
</comment>
<dbReference type="Proteomes" id="UP000241890">
    <property type="component" value="Unassembled WGS sequence"/>
</dbReference>
<keyword evidence="7" id="KW-0418">Kinase</keyword>
<evidence type="ECO:0000256" key="1">
    <source>
        <dbReference type="ARBA" id="ARBA00004218"/>
    </source>
</evidence>
<evidence type="ECO:0000256" key="5">
    <source>
        <dbReference type="ARBA" id="ARBA00045851"/>
    </source>
</evidence>
<protein>
    <recommendedName>
        <fullName evidence="4">MORN repeat-containing protein 3</fullName>
    </recommendedName>
</protein>
<dbReference type="InParanoid" id="A0A2R5GTT8"/>
<dbReference type="AlphaFoldDB" id="A0A2R5GTT8"/>
<dbReference type="SUPFAM" id="SSF82185">
    <property type="entry name" value="Histone H3 K4-specific methyltransferase SET7/9 N-terminal domain"/>
    <property type="match status" value="2"/>
</dbReference>
<dbReference type="PANTHER" id="PTHR46511:SF1">
    <property type="entry name" value="MORN REPEAT-CONTAINING PROTEIN 3"/>
    <property type="match status" value="1"/>
</dbReference>
<dbReference type="InterPro" id="IPR052472">
    <property type="entry name" value="MORN3"/>
</dbReference>
<evidence type="ECO:0000256" key="3">
    <source>
        <dbReference type="ARBA" id="ARBA00023329"/>
    </source>
</evidence>
<feature type="compositionally biased region" description="Polar residues" evidence="6">
    <location>
        <begin position="384"/>
        <end position="400"/>
    </location>
</feature>
<organism evidence="7 8">
    <name type="scientific">Hondaea fermentalgiana</name>
    <dbReference type="NCBI Taxonomy" id="2315210"/>
    <lineage>
        <taxon>Eukaryota</taxon>
        <taxon>Sar</taxon>
        <taxon>Stramenopiles</taxon>
        <taxon>Bigyra</taxon>
        <taxon>Labyrinthulomycetes</taxon>
        <taxon>Thraustochytrida</taxon>
        <taxon>Thraustochytriidae</taxon>
        <taxon>Hondaea</taxon>
    </lineage>
</organism>
<dbReference type="PANTHER" id="PTHR46511">
    <property type="entry name" value="MORN REPEAT-CONTAINING PROTEIN 3"/>
    <property type="match status" value="1"/>
</dbReference>
<evidence type="ECO:0000256" key="6">
    <source>
        <dbReference type="SAM" id="MobiDB-lite"/>
    </source>
</evidence>
<evidence type="ECO:0000313" key="8">
    <source>
        <dbReference type="Proteomes" id="UP000241890"/>
    </source>
</evidence>
<dbReference type="InterPro" id="IPR003409">
    <property type="entry name" value="MORN"/>
</dbReference>
<dbReference type="GO" id="GO:0016301">
    <property type="term" value="F:kinase activity"/>
    <property type="evidence" value="ECO:0007669"/>
    <property type="project" value="UniProtKB-KW"/>
</dbReference>
<dbReference type="GO" id="GO:0001669">
    <property type="term" value="C:acrosomal vesicle"/>
    <property type="evidence" value="ECO:0007669"/>
    <property type="project" value="UniProtKB-SubCell"/>
</dbReference>
<dbReference type="SMART" id="SM00698">
    <property type="entry name" value="MORN"/>
    <property type="match status" value="6"/>
</dbReference>
<comment type="subcellular location">
    <subcellularLocation>
        <location evidence="1">Cytoplasmic vesicle</location>
        <location evidence="1">Secretory vesicle</location>
        <location evidence="1">Acrosome</location>
    </subcellularLocation>
</comment>
<keyword evidence="3" id="KW-0968">Cytoplasmic vesicle</keyword>
<feature type="compositionally biased region" description="Acidic residues" evidence="6">
    <location>
        <begin position="333"/>
        <end position="378"/>
    </location>
</feature>
<gene>
    <name evidence="7" type="ORF">FCC1311_019531</name>
</gene>
<accession>A0A2R5GTT8</accession>
<name>A0A2R5GTT8_9STRA</name>
<keyword evidence="8" id="KW-1185">Reference proteome</keyword>
<comment type="caution">
    <text evidence="7">The sequence shown here is derived from an EMBL/GenBank/DDBJ whole genome shotgun (WGS) entry which is preliminary data.</text>
</comment>
<proteinExistence type="predicted"/>
<sequence length="457" mass="51402">MHEVTVECIRVDDKRKVTDWMAYFGTRREENAAIDMDQWPSVRVFHKMEKGGSPTAYWDDELEATDEILQDPDLEINMRGVQLRRIKHGLGAFTDWQRGDAYKGRFVEGKRHGQGILYDRVGVYRGEFEDDVRHGKGIQVFANGDVYEGPFEFDKMHGPDGVLKFADGSVYEGDFAIGTPTGQGTYSSHESCERIAGDFSDGVLHGIGLHTKPTGERCEGDFVLGDLHGRGSWRSRKGDTCDGDFENGEPHGYARYNFRKGPMYDGFFRDGLRDGPGSMVYGNEYDEVSEYGGNGSGSGNGERSTSRNSNSNDRREPLSADDEDASYESGSSGDDDDDDEDEEYEDVDEDEEEEEEDGDEWGYYDDSDWYSDDEDEDNEGLRTRAQNAASSLPKSMSSNPVYHDLRLSLVDIFEDPPPTDSKAGIISLRAALEYYAQREHKRKLEELLRKRKSGSGG</sequence>
<keyword evidence="2" id="KW-0677">Repeat</keyword>
<dbReference type="EMBL" id="BEYU01000176">
    <property type="protein sequence ID" value="GBG33985.1"/>
    <property type="molecule type" value="Genomic_DNA"/>
</dbReference>
<evidence type="ECO:0000256" key="4">
    <source>
        <dbReference type="ARBA" id="ARBA00039854"/>
    </source>
</evidence>
<dbReference type="Gene3D" id="2.20.110.10">
    <property type="entry name" value="Histone H3 K4-specific methyltransferase SET7/9 N-terminal domain"/>
    <property type="match status" value="3"/>
</dbReference>
<dbReference type="OrthoDB" id="270720at2759"/>
<evidence type="ECO:0000256" key="2">
    <source>
        <dbReference type="ARBA" id="ARBA00022737"/>
    </source>
</evidence>
<evidence type="ECO:0000313" key="7">
    <source>
        <dbReference type="EMBL" id="GBG33985.1"/>
    </source>
</evidence>
<reference evidence="7 8" key="1">
    <citation type="submission" date="2017-12" db="EMBL/GenBank/DDBJ databases">
        <title>Sequencing, de novo assembly and annotation of complete genome of a new Thraustochytrid species, strain FCC1311.</title>
        <authorList>
            <person name="Sedici K."/>
            <person name="Godart F."/>
            <person name="Aiese Cigliano R."/>
            <person name="Sanseverino W."/>
            <person name="Barakat M."/>
            <person name="Ortet P."/>
            <person name="Marechal E."/>
            <person name="Cagnac O."/>
            <person name="Amato A."/>
        </authorList>
    </citation>
    <scope>NUCLEOTIDE SEQUENCE [LARGE SCALE GENOMIC DNA]</scope>
</reference>
<feature type="region of interest" description="Disordered" evidence="6">
    <location>
        <begin position="283"/>
        <end position="400"/>
    </location>
</feature>
<dbReference type="Pfam" id="PF02493">
    <property type="entry name" value="MORN"/>
    <property type="match status" value="8"/>
</dbReference>
<keyword evidence="7" id="KW-0808">Transferase</keyword>
<feature type="compositionally biased region" description="Low complexity" evidence="6">
    <location>
        <begin position="301"/>
        <end position="311"/>
    </location>
</feature>